<sequence length="77" mass="8342">MDNLISKGQEFLKSGKVTSDDAKTAYNDLTAKDGGSFQDKAKKAYNDYTEAHKGDSSKSSSSDLKTDSHESKTSESK</sequence>
<protein>
    <submittedName>
        <fullName evidence="2">Uncharacterized protein</fullName>
    </submittedName>
</protein>
<evidence type="ECO:0000256" key="1">
    <source>
        <dbReference type="SAM" id="MobiDB-lite"/>
    </source>
</evidence>
<dbReference type="AlphaFoldDB" id="A0A9W4TW50"/>
<organism evidence="2 3">
    <name type="scientific">Candida verbasci</name>
    <dbReference type="NCBI Taxonomy" id="1227364"/>
    <lineage>
        <taxon>Eukaryota</taxon>
        <taxon>Fungi</taxon>
        <taxon>Dikarya</taxon>
        <taxon>Ascomycota</taxon>
        <taxon>Saccharomycotina</taxon>
        <taxon>Pichiomycetes</taxon>
        <taxon>Debaryomycetaceae</taxon>
        <taxon>Candida/Lodderomyces clade</taxon>
        <taxon>Candida</taxon>
    </lineage>
</organism>
<feature type="compositionally biased region" description="Basic and acidic residues" evidence="1">
    <location>
        <begin position="64"/>
        <end position="77"/>
    </location>
</feature>
<dbReference type="OrthoDB" id="4025603at2759"/>
<evidence type="ECO:0000313" key="3">
    <source>
        <dbReference type="Proteomes" id="UP001152885"/>
    </source>
</evidence>
<comment type="caution">
    <text evidence="2">The sequence shown here is derived from an EMBL/GenBank/DDBJ whole genome shotgun (WGS) entry which is preliminary data.</text>
</comment>
<proteinExistence type="predicted"/>
<feature type="region of interest" description="Disordered" evidence="1">
    <location>
        <begin position="48"/>
        <end position="77"/>
    </location>
</feature>
<name>A0A9W4TW50_9ASCO</name>
<dbReference type="Proteomes" id="UP001152885">
    <property type="component" value="Unassembled WGS sequence"/>
</dbReference>
<keyword evidence="3" id="KW-1185">Reference proteome</keyword>
<dbReference type="EMBL" id="CANTUO010000002">
    <property type="protein sequence ID" value="CAI5757696.1"/>
    <property type="molecule type" value="Genomic_DNA"/>
</dbReference>
<accession>A0A9W4TW50</accession>
<reference evidence="2" key="1">
    <citation type="submission" date="2022-12" db="EMBL/GenBank/DDBJ databases">
        <authorList>
            <person name="Brejova B."/>
        </authorList>
    </citation>
    <scope>NUCLEOTIDE SEQUENCE</scope>
</reference>
<evidence type="ECO:0000313" key="2">
    <source>
        <dbReference type="EMBL" id="CAI5757696.1"/>
    </source>
</evidence>
<gene>
    <name evidence="2" type="ORF">CANVERA_P2209</name>
</gene>